<feature type="domain" description="HTH tetR-type" evidence="5">
    <location>
        <begin position="12"/>
        <end position="72"/>
    </location>
</feature>
<keyword evidence="7" id="KW-1185">Reference proteome</keyword>
<evidence type="ECO:0000313" key="6">
    <source>
        <dbReference type="EMBL" id="GAE86696.1"/>
    </source>
</evidence>
<gene>
    <name evidence="6" type="ORF">JCM21531_17</name>
</gene>
<evidence type="ECO:0000259" key="5">
    <source>
        <dbReference type="PROSITE" id="PS50977"/>
    </source>
</evidence>
<dbReference type="InterPro" id="IPR036271">
    <property type="entry name" value="Tet_transcr_reg_TetR-rel_C_sf"/>
</dbReference>
<dbReference type="AlphaFoldDB" id="W4V0D8"/>
<dbReference type="InterPro" id="IPR001647">
    <property type="entry name" value="HTH_TetR"/>
</dbReference>
<dbReference type="SUPFAM" id="SSF48498">
    <property type="entry name" value="Tetracyclin repressor-like, C-terminal domain"/>
    <property type="match status" value="1"/>
</dbReference>
<feature type="DNA-binding region" description="H-T-H motif" evidence="4">
    <location>
        <begin position="35"/>
        <end position="54"/>
    </location>
</feature>
<dbReference type="PANTHER" id="PTHR47506">
    <property type="entry name" value="TRANSCRIPTIONAL REGULATORY PROTEIN"/>
    <property type="match status" value="1"/>
</dbReference>
<dbReference type="FunFam" id="1.10.10.60:FF:000141">
    <property type="entry name" value="TetR family transcriptional regulator"/>
    <property type="match status" value="1"/>
</dbReference>
<dbReference type="Proteomes" id="UP000019109">
    <property type="component" value="Unassembled WGS sequence"/>
</dbReference>
<dbReference type="Gene3D" id="1.10.357.10">
    <property type="entry name" value="Tetracycline Repressor, domain 2"/>
    <property type="match status" value="1"/>
</dbReference>
<comment type="caution">
    <text evidence="6">The sequence shown here is derived from an EMBL/GenBank/DDBJ whole genome shotgun (WGS) entry which is preliminary data.</text>
</comment>
<dbReference type="Pfam" id="PF00440">
    <property type="entry name" value="TetR_N"/>
    <property type="match status" value="1"/>
</dbReference>
<sequence length="214" mass="24908">MNTSSRREREKKARESEILAKAEELFLSKGFDNTSMDDLAKESQYTKRTIYKYFTSKEDLFYAVILRGYERLLAMIDSECSTGKTGFEKVKLACQAYYKFFCKFPELHSLMSLWTTVKAKGNGSDSPFRQKFMNFNQTMFQRLMSLFEDGKADGSICSDYDISELSYSSIFLITSFFHMFSHVGNTYTQNFNLDKERFVSFTINLLTDSFNGHK</sequence>
<evidence type="ECO:0000256" key="3">
    <source>
        <dbReference type="ARBA" id="ARBA00023163"/>
    </source>
</evidence>
<dbReference type="RefSeq" id="WP_038286482.1">
    <property type="nucleotide sequence ID" value="NZ_BAVR01000001.1"/>
</dbReference>
<dbReference type="EMBL" id="BAVR01000001">
    <property type="protein sequence ID" value="GAE86696.1"/>
    <property type="molecule type" value="Genomic_DNA"/>
</dbReference>
<dbReference type="SUPFAM" id="SSF46689">
    <property type="entry name" value="Homeodomain-like"/>
    <property type="match status" value="1"/>
</dbReference>
<dbReference type="STRING" id="1294263.JCM21531_17"/>
<dbReference type="GO" id="GO:0003677">
    <property type="term" value="F:DNA binding"/>
    <property type="evidence" value="ECO:0007669"/>
    <property type="project" value="UniProtKB-UniRule"/>
</dbReference>
<dbReference type="Gene3D" id="1.10.10.60">
    <property type="entry name" value="Homeodomain-like"/>
    <property type="match status" value="1"/>
</dbReference>
<dbReference type="OrthoDB" id="9812484at2"/>
<proteinExistence type="predicted"/>
<name>W4V0D8_9FIRM</name>
<dbReference type="PROSITE" id="PS50977">
    <property type="entry name" value="HTH_TETR_2"/>
    <property type="match status" value="1"/>
</dbReference>
<accession>W4V0D8</accession>
<keyword evidence="1" id="KW-0805">Transcription regulation</keyword>
<dbReference type="PRINTS" id="PR00455">
    <property type="entry name" value="HTHTETR"/>
</dbReference>
<evidence type="ECO:0000256" key="2">
    <source>
        <dbReference type="ARBA" id="ARBA00023125"/>
    </source>
</evidence>
<dbReference type="GO" id="GO:0045892">
    <property type="term" value="P:negative regulation of DNA-templated transcription"/>
    <property type="evidence" value="ECO:0007669"/>
    <property type="project" value="UniProtKB-ARBA"/>
</dbReference>
<protein>
    <submittedName>
        <fullName evidence="6">Transcriptional regulator</fullName>
    </submittedName>
</protein>
<reference evidence="6" key="1">
    <citation type="journal article" date="2014" name="Genome Announc.">
        <title>Draft Genome Sequence of Clostridium straminisolvens Strain JCM 21531T, Isolated from a Cellulose-Degrading Bacterial Community.</title>
        <authorList>
            <person name="Yuki M."/>
            <person name="Oshima K."/>
            <person name="Suda W."/>
            <person name="Sakamoto M."/>
            <person name="Kitamura K."/>
            <person name="Iida T."/>
            <person name="Hattori M."/>
            <person name="Ohkuma M."/>
        </authorList>
    </citation>
    <scope>NUCLEOTIDE SEQUENCE [LARGE SCALE GENOMIC DNA]</scope>
    <source>
        <strain evidence="6">JCM 21531</strain>
    </source>
</reference>
<organism evidence="6 7">
    <name type="scientific">Acetivibrio straminisolvens JCM 21531</name>
    <dbReference type="NCBI Taxonomy" id="1294263"/>
    <lineage>
        <taxon>Bacteria</taxon>
        <taxon>Bacillati</taxon>
        <taxon>Bacillota</taxon>
        <taxon>Clostridia</taxon>
        <taxon>Eubacteriales</taxon>
        <taxon>Oscillospiraceae</taxon>
        <taxon>Acetivibrio</taxon>
    </lineage>
</organism>
<keyword evidence="2 4" id="KW-0238">DNA-binding</keyword>
<evidence type="ECO:0000313" key="7">
    <source>
        <dbReference type="Proteomes" id="UP000019109"/>
    </source>
</evidence>
<evidence type="ECO:0000256" key="1">
    <source>
        <dbReference type="ARBA" id="ARBA00023015"/>
    </source>
</evidence>
<dbReference type="PANTHER" id="PTHR47506:SF6">
    <property type="entry name" value="HTH-TYPE TRANSCRIPTIONAL REPRESSOR NEMR"/>
    <property type="match status" value="1"/>
</dbReference>
<keyword evidence="3" id="KW-0804">Transcription</keyword>
<dbReference type="InterPro" id="IPR009057">
    <property type="entry name" value="Homeodomain-like_sf"/>
</dbReference>
<evidence type="ECO:0000256" key="4">
    <source>
        <dbReference type="PROSITE-ProRule" id="PRU00335"/>
    </source>
</evidence>